<proteinExistence type="predicted"/>
<dbReference type="Gene3D" id="3.30.565.10">
    <property type="entry name" value="Histidine kinase-like ATPase, C-terminal domain"/>
    <property type="match status" value="1"/>
</dbReference>
<dbReference type="Gene3D" id="1.10.287.130">
    <property type="match status" value="1"/>
</dbReference>
<keyword evidence="11" id="KW-1185">Reference proteome</keyword>
<dbReference type="InterPro" id="IPR036097">
    <property type="entry name" value="HisK_dim/P_sf"/>
</dbReference>
<keyword evidence="6 10" id="KW-0418">Kinase</keyword>
<dbReference type="OrthoDB" id="110541at2"/>
<evidence type="ECO:0000259" key="9">
    <source>
        <dbReference type="PROSITE" id="PS50109"/>
    </source>
</evidence>
<dbReference type="InterPro" id="IPR005467">
    <property type="entry name" value="His_kinase_dom"/>
</dbReference>
<dbReference type="AlphaFoldDB" id="A0A5B9EB73"/>
<dbReference type="SUPFAM" id="SSF55874">
    <property type="entry name" value="ATPase domain of HSP90 chaperone/DNA topoisomerase II/histidine kinase"/>
    <property type="match status" value="1"/>
</dbReference>
<dbReference type="Proteomes" id="UP000321820">
    <property type="component" value="Chromosome"/>
</dbReference>
<accession>A0A5B9EB73</accession>
<feature type="domain" description="Histidine kinase" evidence="9">
    <location>
        <begin position="194"/>
        <end position="410"/>
    </location>
</feature>
<dbReference type="InterPro" id="IPR011006">
    <property type="entry name" value="CheY-like_superfamily"/>
</dbReference>
<keyword evidence="8" id="KW-0902">Two-component regulatory system</keyword>
<dbReference type="SUPFAM" id="SSF52172">
    <property type="entry name" value="CheY-like"/>
    <property type="match status" value="1"/>
</dbReference>
<reference evidence="10 11" key="1">
    <citation type="submission" date="2019-08" db="EMBL/GenBank/DDBJ databases">
        <title>Complete genome sequence of Terriglobus albidus strain ORNL.</title>
        <authorList>
            <person name="Podar M."/>
        </authorList>
    </citation>
    <scope>NUCLEOTIDE SEQUENCE [LARGE SCALE GENOMIC DNA]</scope>
    <source>
        <strain evidence="10 11">ORNL</strain>
    </source>
</reference>
<dbReference type="InterPro" id="IPR003594">
    <property type="entry name" value="HATPase_dom"/>
</dbReference>
<evidence type="ECO:0000313" key="11">
    <source>
        <dbReference type="Proteomes" id="UP000321820"/>
    </source>
</evidence>
<dbReference type="SUPFAM" id="SSF47384">
    <property type="entry name" value="Homodimeric domain of signal transducing histidine kinase"/>
    <property type="match status" value="1"/>
</dbReference>
<dbReference type="PANTHER" id="PTHR43065:SF10">
    <property type="entry name" value="PEROXIDE STRESS-ACTIVATED HISTIDINE KINASE MAK3"/>
    <property type="match status" value="1"/>
</dbReference>
<dbReference type="EMBL" id="CP042806">
    <property type="protein sequence ID" value="QEE27681.1"/>
    <property type="molecule type" value="Genomic_DNA"/>
</dbReference>
<keyword evidence="5" id="KW-0547">Nucleotide-binding</keyword>
<evidence type="ECO:0000256" key="4">
    <source>
        <dbReference type="ARBA" id="ARBA00022679"/>
    </source>
</evidence>
<gene>
    <name evidence="10" type="ORF">FTW19_06540</name>
</gene>
<dbReference type="SMART" id="SM00388">
    <property type="entry name" value="HisKA"/>
    <property type="match status" value="1"/>
</dbReference>
<dbReference type="PANTHER" id="PTHR43065">
    <property type="entry name" value="SENSOR HISTIDINE KINASE"/>
    <property type="match status" value="1"/>
</dbReference>
<dbReference type="GO" id="GO:0005524">
    <property type="term" value="F:ATP binding"/>
    <property type="evidence" value="ECO:0007669"/>
    <property type="project" value="UniProtKB-KW"/>
</dbReference>
<dbReference type="InterPro" id="IPR036890">
    <property type="entry name" value="HATPase_C_sf"/>
</dbReference>
<dbReference type="KEGG" id="talb:FTW19_06540"/>
<evidence type="ECO:0000256" key="2">
    <source>
        <dbReference type="ARBA" id="ARBA00012438"/>
    </source>
</evidence>
<evidence type="ECO:0000256" key="5">
    <source>
        <dbReference type="ARBA" id="ARBA00022741"/>
    </source>
</evidence>
<evidence type="ECO:0000256" key="3">
    <source>
        <dbReference type="ARBA" id="ARBA00022553"/>
    </source>
</evidence>
<evidence type="ECO:0000256" key="1">
    <source>
        <dbReference type="ARBA" id="ARBA00000085"/>
    </source>
</evidence>
<dbReference type="CDD" id="cd00082">
    <property type="entry name" value="HisKA"/>
    <property type="match status" value="1"/>
</dbReference>
<dbReference type="InterPro" id="IPR004358">
    <property type="entry name" value="Sig_transdc_His_kin-like_C"/>
</dbReference>
<evidence type="ECO:0000256" key="7">
    <source>
        <dbReference type="ARBA" id="ARBA00022840"/>
    </source>
</evidence>
<dbReference type="Pfam" id="PF00512">
    <property type="entry name" value="HisKA"/>
    <property type="match status" value="1"/>
</dbReference>
<evidence type="ECO:0000313" key="10">
    <source>
        <dbReference type="EMBL" id="QEE27681.1"/>
    </source>
</evidence>
<evidence type="ECO:0000256" key="8">
    <source>
        <dbReference type="ARBA" id="ARBA00023012"/>
    </source>
</evidence>
<sequence length="420" mass="46475">MSSKEFLAGTQRSPVRSYRRILLIPENETTSYETRTLVLAPTGRDASLISTLLQRLGRLCHVVNSVFELRENIGKGAGAAIVAEEALKGNSIHDLESVLKDQPAWSDFPVILLVTGGRVTTESERLRKLRTPLGNVLLLERPLRPETLLSTLEAALRGRQRQYQVRDQMEQMVHAQDALRRAEKLAVTGRLAASIAHEINNPLESVTNLLYLLRSETPSETGQRYLGQAEQELARVTEIAKHTLRYYREPNKPVLVDVSAVLDSMLTLYHSRLIAARVDVSKETRSPVVSICANPGELRQVIANLIGNSLDAMRTGGKLRLRIGLWHSPNLSNRRYLSMTIADTGSGIDPQLLPSVFEPFVTTKGETGTGLGLWVTQELIRKNGWEIRVRSSTAPNHRGTVFSILIPAEQAETSTASVAA</sequence>
<organism evidence="10 11">
    <name type="scientific">Terriglobus albidus</name>
    <dbReference type="NCBI Taxonomy" id="1592106"/>
    <lineage>
        <taxon>Bacteria</taxon>
        <taxon>Pseudomonadati</taxon>
        <taxon>Acidobacteriota</taxon>
        <taxon>Terriglobia</taxon>
        <taxon>Terriglobales</taxon>
        <taxon>Acidobacteriaceae</taxon>
        <taxon>Terriglobus</taxon>
    </lineage>
</organism>
<dbReference type="GO" id="GO:0000155">
    <property type="term" value="F:phosphorelay sensor kinase activity"/>
    <property type="evidence" value="ECO:0007669"/>
    <property type="project" value="InterPro"/>
</dbReference>
<keyword evidence="4" id="KW-0808">Transferase</keyword>
<keyword evidence="7" id="KW-0067">ATP-binding</keyword>
<comment type="catalytic activity">
    <reaction evidence="1">
        <text>ATP + protein L-histidine = ADP + protein N-phospho-L-histidine.</text>
        <dbReference type="EC" id="2.7.13.3"/>
    </reaction>
</comment>
<protein>
    <recommendedName>
        <fullName evidence="2">histidine kinase</fullName>
        <ecNumber evidence="2">2.7.13.3</ecNumber>
    </recommendedName>
</protein>
<keyword evidence="3" id="KW-0597">Phosphoprotein</keyword>
<name>A0A5B9EB73_9BACT</name>
<dbReference type="InterPro" id="IPR003661">
    <property type="entry name" value="HisK_dim/P_dom"/>
</dbReference>
<dbReference type="EC" id="2.7.13.3" evidence="2"/>
<dbReference type="PRINTS" id="PR00344">
    <property type="entry name" value="BCTRLSENSOR"/>
</dbReference>
<evidence type="ECO:0000256" key="6">
    <source>
        <dbReference type="ARBA" id="ARBA00022777"/>
    </source>
</evidence>
<dbReference type="SMART" id="SM00387">
    <property type="entry name" value="HATPase_c"/>
    <property type="match status" value="1"/>
</dbReference>
<dbReference type="PROSITE" id="PS50109">
    <property type="entry name" value="HIS_KIN"/>
    <property type="match status" value="1"/>
</dbReference>
<dbReference type="Pfam" id="PF02518">
    <property type="entry name" value="HATPase_c"/>
    <property type="match status" value="1"/>
</dbReference>